<dbReference type="PANTHER" id="PTHR21600">
    <property type="entry name" value="MITOCHONDRIAL RNA PSEUDOURIDINE SYNTHASE"/>
    <property type="match status" value="1"/>
</dbReference>
<comment type="similarity">
    <text evidence="1">Belongs to the pseudouridine synthase RluA family.</text>
</comment>
<organism evidence="17 18">
    <name type="scientific">Marinicella pacifica</name>
    <dbReference type="NCBI Taxonomy" id="1171543"/>
    <lineage>
        <taxon>Bacteria</taxon>
        <taxon>Pseudomonadati</taxon>
        <taxon>Pseudomonadota</taxon>
        <taxon>Gammaproteobacteria</taxon>
        <taxon>Lysobacterales</taxon>
        <taxon>Marinicellaceae</taxon>
        <taxon>Marinicella</taxon>
    </lineage>
</organism>
<dbReference type="Pfam" id="PF00849">
    <property type="entry name" value="PseudoU_synth_2"/>
    <property type="match status" value="1"/>
</dbReference>
<evidence type="ECO:0000256" key="9">
    <source>
        <dbReference type="ARBA" id="ARBA00038945"/>
    </source>
</evidence>
<dbReference type="GO" id="GO:0160151">
    <property type="term" value="F:tRNA pseudouridine(32) synthase activity"/>
    <property type="evidence" value="ECO:0007669"/>
    <property type="project" value="UniProtKB-EC"/>
</dbReference>
<dbReference type="PANTHER" id="PTHR21600:SF91">
    <property type="entry name" value="DUAL-SPECIFICITY RNA PSEUDOURIDINE SYNTHASE RLUA"/>
    <property type="match status" value="1"/>
</dbReference>
<dbReference type="SUPFAM" id="SSF55120">
    <property type="entry name" value="Pseudouridine synthase"/>
    <property type="match status" value="1"/>
</dbReference>
<evidence type="ECO:0000256" key="12">
    <source>
        <dbReference type="ARBA" id="ARBA00042372"/>
    </source>
</evidence>
<dbReference type="InterPro" id="IPR006224">
    <property type="entry name" value="PsdUridine_synth_RluA-like_CS"/>
</dbReference>
<evidence type="ECO:0000256" key="4">
    <source>
        <dbReference type="ARBA" id="ARBA00023235"/>
    </source>
</evidence>
<dbReference type="EC" id="5.4.99.28" evidence="8"/>
<protein>
    <recommendedName>
        <fullName evidence="10">Dual-specificity RNA pseudouridine synthase RluA</fullName>
        <ecNumber evidence="8">5.4.99.28</ecNumber>
        <ecNumber evidence="9">5.4.99.29</ecNumber>
    </recommendedName>
    <alternativeName>
        <fullName evidence="11">23S rRNA pseudouridine(746) synthase</fullName>
    </alternativeName>
    <alternativeName>
        <fullName evidence="14">Ribosomal large subunit pseudouridine synthase A</fullName>
    </alternativeName>
    <alternativeName>
        <fullName evidence="13">rRNA pseudouridylate synthase A</fullName>
    </alternativeName>
    <alternativeName>
        <fullName evidence="15">rRNA-uridine isomerase A</fullName>
    </alternativeName>
    <alternativeName>
        <fullName evidence="12">tRNA pseudouridine(32) synthase</fullName>
    </alternativeName>
</protein>
<dbReference type="GO" id="GO:0003723">
    <property type="term" value="F:RNA binding"/>
    <property type="evidence" value="ECO:0007669"/>
    <property type="project" value="InterPro"/>
</dbReference>
<dbReference type="GO" id="GO:0008033">
    <property type="term" value="P:tRNA processing"/>
    <property type="evidence" value="ECO:0007669"/>
    <property type="project" value="UniProtKB-KW"/>
</dbReference>
<reference evidence="17" key="1">
    <citation type="journal article" date="2014" name="Int. J. Syst. Evol. Microbiol.">
        <title>Complete genome sequence of Corynebacterium casei LMG S-19264T (=DSM 44701T), isolated from a smear-ripened cheese.</title>
        <authorList>
            <consortium name="US DOE Joint Genome Institute (JGI-PGF)"/>
            <person name="Walter F."/>
            <person name="Albersmeier A."/>
            <person name="Kalinowski J."/>
            <person name="Ruckert C."/>
        </authorList>
    </citation>
    <scope>NUCLEOTIDE SEQUENCE</scope>
    <source>
        <strain evidence="17">CGMCC 1.12181</strain>
    </source>
</reference>
<dbReference type="Proteomes" id="UP000605253">
    <property type="component" value="Unassembled WGS sequence"/>
</dbReference>
<comment type="catalytic activity">
    <reaction evidence="6">
        <text>uridine(746) in 23S rRNA = pseudouridine(746) in 23S rRNA</text>
        <dbReference type="Rhea" id="RHEA:42548"/>
        <dbReference type="Rhea" id="RHEA-COMP:10109"/>
        <dbReference type="Rhea" id="RHEA-COMP:10110"/>
        <dbReference type="ChEBI" id="CHEBI:65314"/>
        <dbReference type="ChEBI" id="CHEBI:65315"/>
        <dbReference type="EC" id="5.4.99.29"/>
    </reaction>
</comment>
<evidence type="ECO:0000256" key="11">
    <source>
        <dbReference type="ARBA" id="ARBA00041266"/>
    </source>
</evidence>
<keyword evidence="4" id="KW-0413">Isomerase</keyword>
<evidence type="ECO:0000256" key="14">
    <source>
        <dbReference type="ARBA" id="ARBA00042883"/>
    </source>
</evidence>
<evidence type="ECO:0000256" key="10">
    <source>
        <dbReference type="ARBA" id="ARBA00039988"/>
    </source>
</evidence>
<evidence type="ECO:0000313" key="18">
    <source>
        <dbReference type="Proteomes" id="UP000605253"/>
    </source>
</evidence>
<dbReference type="RefSeq" id="WP_188365179.1">
    <property type="nucleotide sequence ID" value="NZ_BAABJF010000002.1"/>
</dbReference>
<reference evidence="17" key="2">
    <citation type="submission" date="2020-09" db="EMBL/GenBank/DDBJ databases">
        <authorList>
            <person name="Sun Q."/>
            <person name="Zhou Y."/>
        </authorList>
    </citation>
    <scope>NUCLEOTIDE SEQUENCE</scope>
    <source>
        <strain evidence="17">CGMCC 1.12181</strain>
    </source>
</reference>
<dbReference type="EMBL" id="BMEO01000005">
    <property type="protein sequence ID" value="GGF95362.1"/>
    <property type="molecule type" value="Genomic_DNA"/>
</dbReference>
<dbReference type="InterPro" id="IPR020103">
    <property type="entry name" value="PsdUridine_synth_cat_dom_sf"/>
</dbReference>
<evidence type="ECO:0000256" key="3">
    <source>
        <dbReference type="ARBA" id="ARBA00022694"/>
    </source>
</evidence>
<evidence type="ECO:0000259" key="16">
    <source>
        <dbReference type="Pfam" id="PF00849"/>
    </source>
</evidence>
<comment type="function">
    <text evidence="7">Dual specificity enzyme that catalyzes the synthesis of pseudouridine from uracil-746 in 23S ribosomal RNA and from uracil-32 in the anticodon stem and loop of transfer RNAs.</text>
</comment>
<dbReference type="GO" id="GO:0160142">
    <property type="term" value="F:23S rRNA pseudouridine(746) synthase activity"/>
    <property type="evidence" value="ECO:0007669"/>
    <property type="project" value="UniProtKB-EC"/>
</dbReference>
<evidence type="ECO:0000313" key="17">
    <source>
        <dbReference type="EMBL" id="GGF95362.1"/>
    </source>
</evidence>
<evidence type="ECO:0000256" key="5">
    <source>
        <dbReference type="ARBA" id="ARBA00036184"/>
    </source>
</evidence>
<dbReference type="CDD" id="cd02869">
    <property type="entry name" value="PseudoU_synth_RluA_like"/>
    <property type="match status" value="1"/>
</dbReference>
<keyword evidence="2" id="KW-0698">rRNA processing</keyword>
<keyword evidence="3" id="KW-0819">tRNA processing</keyword>
<dbReference type="InterPro" id="IPR006145">
    <property type="entry name" value="PsdUridine_synth_RsuA/RluA"/>
</dbReference>
<dbReference type="PROSITE" id="PS01129">
    <property type="entry name" value="PSI_RLU"/>
    <property type="match status" value="1"/>
</dbReference>
<comment type="catalytic activity">
    <reaction evidence="5">
        <text>uridine(32) in tRNA = pseudouridine(32) in tRNA</text>
        <dbReference type="Rhea" id="RHEA:42544"/>
        <dbReference type="Rhea" id="RHEA-COMP:10107"/>
        <dbReference type="Rhea" id="RHEA-COMP:10108"/>
        <dbReference type="ChEBI" id="CHEBI:65314"/>
        <dbReference type="ChEBI" id="CHEBI:65315"/>
        <dbReference type="EC" id="5.4.99.28"/>
    </reaction>
</comment>
<evidence type="ECO:0000256" key="1">
    <source>
        <dbReference type="ARBA" id="ARBA00010876"/>
    </source>
</evidence>
<evidence type="ECO:0000256" key="8">
    <source>
        <dbReference type="ARBA" id="ARBA00038944"/>
    </source>
</evidence>
<keyword evidence="18" id="KW-1185">Reference proteome</keyword>
<accession>A0A917CQL9</accession>
<evidence type="ECO:0000256" key="6">
    <source>
        <dbReference type="ARBA" id="ARBA00036916"/>
    </source>
</evidence>
<feature type="domain" description="Pseudouridine synthase RsuA/RluA-like" evidence="16">
    <location>
        <begin position="19"/>
        <end position="162"/>
    </location>
</feature>
<evidence type="ECO:0000256" key="15">
    <source>
        <dbReference type="ARBA" id="ARBA00043143"/>
    </source>
</evidence>
<proteinExistence type="inferred from homology"/>
<gene>
    <name evidence="17" type="primary">rluA</name>
    <name evidence="17" type="ORF">GCM10011365_15870</name>
</gene>
<dbReference type="GO" id="GO:0000455">
    <property type="term" value="P:enzyme-directed rRNA pseudouridine synthesis"/>
    <property type="evidence" value="ECO:0007669"/>
    <property type="project" value="TreeGrafter"/>
</dbReference>
<sequence>MIDYQPPETAIERVYGDDDILVVNKPAGLLSVPGRIYKDCLVSRLQADFSGVRCVHRLDMETSGLMVLALNKPSQVNLNKQFEQRRVDKRYVARVIGHPEQDSGEINVPLICDWPNRPKQKVDFDGGKTALTHWAVSEREAATTLLDLTPVTGRSHQLRVHLWYMGLPIVADSLYQPAAMDREQIKQIKTIQRKKNRHSLHLHSTLLQLMHPANGAIMTFESAVPF</sequence>
<name>A0A917CQL9_9GAMM</name>
<dbReference type="Gene3D" id="3.30.2350.10">
    <property type="entry name" value="Pseudouridine synthase"/>
    <property type="match status" value="1"/>
</dbReference>
<dbReference type="AlphaFoldDB" id="A0A917CQL9"/>
<evidence type="ECO:0000256" key="13">
    <source>
        <dbReference type="ARBA" id="ARBA00042844"/>
    </source>
</evidence>
<evidence type="ECO:0000256" key="2">
    <source>
        <dbReference type="ARBA" id="ARBA00022552"/>
    </source>
</evidence>
<dbReference type="InterPro" id="IPR050188">
    <property type="entry name" value="RluA_PseudoU_synthase"/>
</dbReference>
<evidence type="ECO:0000256" key="7">
    <source>
        <dbReference type="ARBA" id="ARBA00037305"/>
    </source>
</evidence>
<comment type="caution">
    <text evidence="17">The sequence shown here is derived from an EMBL/GenBank/DDBJ whole genome shotgun (WGS) entry which is preliminary data.</text>
</comment>
<dbReference type="EC" id="5.4.99.29" evidence="9"/>